<evidence type="ECO:0000256" key="3">
    <source>
        <dbReference type="ARBA" id="ARBA00022491"/>
    </source>
</evidence>
<dbReference type="GO" id="GO:0003682">
    <property type="term" value="F:chromatin binding"/>
    <property type="evidence" value="ECO:0007669"/>
    <property type="project" value="TreeGrafter"/>
</dbReference>
<keyword evidence="7" id="KW-0805">Transcription regulation</keyword>
<dbReference type="SUPFAM" id="SSF54171">
    <property type="entry name" value="DNA-binding domain"/>
    <property type="match status" value="1"/>
</dbReference>
<keyword evidence="3" id="KW-0678">Repressor</keyword>
<dbReference type="GO" id="GO:2000026">
    <property type="term" value="P:regulation of multicellular organismal development"/>
    <property type="evidence" value="ECO:0007669"/>
    <property type="project" value="UniProtKB-ARBA"/>
</dbReference>
<keyword evidence="16" id="KW-1185">Reference proteome</keyword>
<feature type="region of interest" description="Disordered" evidence="13">
    <location>
        <begin position="245"/>
        <end position="268"/>
    </location>
</feature>
<feature type="region of interest" description="Disordered" evidence="13">
    <location>
        <begin position="173"/>
        <end position="219"/>
    </location>
</feature>
<dbReference type="FunFam" id="3.30.890.10:FF:000004">
    <property type="entry name" value="Methyl-CpG-binding protein 2"/>
    <property type="match status" value="1"/>
</dbReference>
<dbReference type="GO" id="GO:0005654">
    <property type="term" value="C:nucleoplasm"/>
    <property type="evidence" value="ECO:0007669"/>
    <property type="project" value="UniProtKB-ARBA"/>
</dbReference>
<keyword evidence="10" id="KW-0539">Nucleus</keyword>
<dbReference type="AlphaFoldDB" id="A0A673ABT3"/>
<dbReference type="GO" id="GO:0000792">
    <property type="term" value="C:heterochromatin"/>
    <property type="evidence" value="ECO:0007669"/>
    <property type="project" value="TreeGrafter"/>
</dbReference>
<feature type="domain" description="MBD" evidence="14">
    <location>
        <begin position="56"/>
        <end position="128"/>
    </location>
</feature>
<dbReference type="GO" id="GO:0008327">
    <property type="term" value="F:methyl-CpG binding"/>
    <property type="evidence" value="ECO:0007669"/>
    <property type="project" value="TreeGrafter"/>
</dbReference>
<dbReference type="InParanoid" id="A0A673ABT3"/>
<sequence length="312" mass="35021">MYRQKKELQPTYRGAGFYTGLSLQESEPVAGPSEVGSESAGESAGSPKQRRSIIRDRGPLYDDPSLPEGWTRKLKQRKSGRSAGKFDVYLINSEGKAFRSKVELIAYFQKVGDTTTDPNDFDFTKRPPKKPKVVKPSGRGRGRPKGSGKVRQATEGVAMKRVVEKTPGKLLVKMPFSKAEPSSGTTSKTNLNSLTKKNRRKGENKKPTSPTKKGSNLQKDSIYNYIQIQKSHSNTRLTITHRNTRLGAGRRQERERTEDPGPFLKGLGNHAPPISFLQHKQTERAQHTYRTGENTHTLNRKHIYIYTKIGKL</sequence>
<evidence type="ECO:0000256" key="13">
    <source>
        <dbReference type="SAM" id="MobiDB-lite"/>
    </source>
</evidence>
<evidence type="ECO:0000256" key="10">
    <source>
        <dbReference type="ARBA" id="ARBA00023242"/>
    </source>
</evidence>
<evidence type="ECO:0000256" key="7">
    <source>
        <dbReference type="ARBA" id="ARBA00023015"/>
    </source>
</evidence>
<feature type="compositionally biased region" description="Polar residues" evidence="13">
    <location>
        <begin position="207"/>
        <end position="219"/>
    </location>
</feature>
<dbReference type="Pfam" id="PF01429">
    <property type="entry name" value="MBD"/>
    <property type="match status" value="1"/>
</dbReference>
<dbReference type="InterPro" id="IPR016177">
    <property type="entry name" value="DNA-bd_dom_sf"/>
</dbReference>
<evidence type="ECO:0000256" key="1">
    <source>
        <dbReference type="ARBA" id="ARBA00004123"/>
    </source>
</evidence>
<dbReference type="Proteomes" id="UP000472271">
    <property type="component" value="Chromosome 7"/>
</dbReference>
<evidence type="ECO:0000256" key="5">
    <source>
        <dbReference type="ARBA" id="ARBA00022737"/>
    </source>
</evidence>
<reference evidence="15" key="2">
    <citation type="submission" date="2025-08" db="UniProtKB">
        <authorList>
            <consortium name="Ensembl"/>
        </authorList>
    </citation>
    <scope>IDENTIFICATION</scope>
</reference>
<comment type="subunit">
    <text evidence="11">Interacts with FNBP3. Interacts with CDKL5. Interacts with ATRX; MECP2 recruits ATRX to pericentric heterochromatin in neuronal cells. Interacts with NCOR2. Interacts with TBL1XR1; bridges interaction between MECP2 and NCOR1. Interacts with TBL1X; recruits TBL1X to the heterochromatin foci.</text>
</comment>
<dbReference type="GO" id="GO:0048468">
    <property type="term" value="P:cell development"/>
    <property type="evidence" value="ECO:0007669"/>
    <property type="project" value="UniProtKB-ARBA"/>
</dbReference>
<dbReference type="Gene3D" id="3.30.890.10">
    <property type="entry name" value="Methyl-cpg-binding Protein 2, Chain A"/>
    <property type="match status" value="1"/>
</dbReference>
<dbReference type="GO" id="GO:0010629">
    <property type="term" value="P:negative regulation of gene expression"/>
    <property type="evidence" value="ECO:0007669"/>
    <property type="project" value="UniProtKB-ARBA"/>
</dbReference>
<keyword evidence="2" id="KW-0488">Methylation</keyword>
<comment type="subcellular location">
    <subcellularLocation>
        <location evidence="1">Nucleus</location>
    </subcellularLocation>
</comment>
<evidence type="ECO:0000256" key="2">
    <source>
        <dbReference type="ARBA" id="ARBA00022481"/>
    </source>
</evidence>
<keyword evidence="6" id="KW-0007">Acetylation</keyword>
<dbReference type="CDD" id="cd01396">
    <property type="entry name" value="MeCP2_MBD"/>
    <property type="match status" value="1"/>
</dbReference>
<name>A0A673ABT3_9TELE</name>
<evidence type="ECO:0000256" key="12">
    <source>
        <dbReference type="ARBA" id="ARBA00072376"/>
    </source>
</evidence>
<feature type="compositionally biased region" description="Basic and acidic residues" evidence="13">
    <location>
        <begin position="250"/>
        <end position="259"/>
    </location>
</feature>
<dbReference type="GO" id="GO:0010385">
    <property type="term" value="F:double-stranded methylated DNA binding"/>
    <property type="evidence" value="ECO:0007669"/>
    <property type="project" value="TreeGrafter"/>
</dbReference>
<keyword evidence="8" id="KW-0238">DNA-binding</keyword>
<evidence type="ECO:0000259" key="14">
    <source>
        <dbReference type="PROSITE" id="PS50982"/>
    </source>
</evidence>
<reference evidence="15" key="3">
    <citation type="submission" date="2025-09" db="UniProtKB">
        <authorList>
            <consortium name="Ensembl"/>
        </authorList>
    </citation>
    <scope>IDENTIFICATION</scope>
</reference>
<evidence type="ECO:0000313" key="15">
    <source>
        <dbReference type="Ensembl" id="ENSSORP00005025997.1"/>
    </source>
</evidence>
<evidence type="ECO:0000256" key="6">
    <source>
        <dbReference type="ARBA" id="ARBA00022990"/>
    </source>
</evidence>
<feature type="region of interest" description="Disordered" evidence="13">
    <location>
        <begin position="23"/>
        <end position="81"/>
    </location>
</feature>
<dbReference type="GO" id="GO:0040029">
    <property type="term" value="P:epigenetic regulation of gene expression"/>
    <property type="evidence" value="ECO:0007669"/>
    <property type="project" value="UniProtKB-ARBA"/>
</dbReference>
<evidence type="ECO:0000256" key="9">
    <source>
        <dbReference type="ARBA" id="ARBA00023163"/>
    </source>
</evidence>
<evidence type="ECO:0000313" key="16">
    <source>
        <dbReference type="Proteomes" id="UP000472271"/>
    </source>
</evidence>
<accession>A0A673ABT3</accession>
<organism evidence="15 16">
    <name type="scientific">Sphaeramia orbicularis</name>
    <name type="common">orbiculate cardinalfish</name>
    <dbReference type="NCBI Taxonomy" id="375764"/>
    <lineage>
        <taxon>Eukaryota</taxon>
        <taxon>Metazoa</taxon>
        <taxon>Chordata</taxon>
        <taxon>Craniata</taxon>
        <taxon>Vertebrata</taxon>
        <taxon>Euteleostomi</taxon>
        <taxon>Actinopterygii</taxon>
        <taxon>Neopterygii</taxon>
        <taxon>Teleostei</taxon>
        <taxon>Neoteleostei</taxon>
        <taxon>Acanthomorphata</taxon>
        <taxon>Gobiaria</taxon>
        <taxon>Kurtiformes</taxon>
        <taxon>Apogonoidei</taxon>
        <taxon>Apogonidae</taxon>
        <taxon>Apogoninae</taxon>
        <taxon>Sphaeramia</taxon>
    </lineage>
</organism>
<evidence type="ECO:0000256" key="4">
    <source>
        <dbReference type="ARBA" id="ARBA00022553"/>
    </source>
</evidence>
<feature type="region of interest" description="Disordered" evidence="13">
    <location>
        <begin position="113"/>
        <end position="156"/>
    </location>
</feature>
<dbReference type="InterPro" id="IPR045138">
    <property type="entry name" value="MeCP2/MBD4"/>
</dbReference>
<keyword evidence="4" id="KW-0597">Phosphoprotein</keyword>
<feature type="compositionally biased region" description="Low complexity" evidence="13">
    <location>
        <begin position="30"/>
        <end position="47"/>
    </location>
</feature>
<dbReference type="SMART" id="SM00391">
    <property type="entry name" value="MBD"/>
    <property type="match status" value="1"/>
</dbReference>
<protein>
    <recommendedName>
        <fullName evidence="12">Methyl-CpG-binding protein 2</fullName>
    </recommendedName>
</protein>
<evidence type="ECO:0000256" key="11">
    <source>
        <dbReference type="ARBA" id="ARBA00063689"/>
    </source>
</evidence>
<evidence type="ECO:0000256" key="8">
    <source>
        <dbReference type="ARBA" id="ARBA00023125"/>
    </source>
</evidence>
<feature type="compositionally biased region" description="Basic residues" evidence="13">
    <location>
        <begin position="126"/>
        <end position="148"/>
    </location>
</feature>
<keyword evidence="5" id="KW-0677">Repeat</keyword>
<dbReference type="PROSITE" id="PS50982">
    <property type="entry name" value="MBD"/>
    <property type="match status" value="1"/>
</dbReference>
<dbReference type="GO" id="GO:0000122">
    <property type="term" value="P:negative regulation of transcription by RNA polymerase II"/>
    <property type="evidence" value="ECO:0007669"/>
    <property type="project" value="TreeGrafter"/>
</dbReference>
<dbReference type="PANTHER" id="PTHR15074">
    <property type="entry name" value="METHYL-CPG-BINDING PROTEIN"/>
    <property type="match status" value="1"/>
</dbReference>
<keyword evidence="9" id="KW-0804">Transcription</keyword>
<proteinExistence type="predicted"/>
<feature type="compositionally biased region" description="Polar residues" evidence="13">
    <location>
        <begin position="180"/>
        <end position="195"/>
    </location>
</feature>
<reference evidence="15" key="1">
    <citation type="submission" date="2019-06" db="EMBL/GenBank/DDBJ databases">
        <authorList>
            <consortium name="Wellcome Sanger Institute Data Sharing"/>
        </authorList>
    </citation>
    <scope>NUCLEOTIDE SEQUENCE [LARGE SCALE GENOMIC DNA]</scope>
</reference>
<dbReference type="Ensembl" id="ENSSORT00005026766.1">
    <property type="protein sequence ID" value="ENSSORP00005025997.1"/>
    <property type="gene ID" value="ENSSORG00005012428.1"/>
</dbReference>
<dbReference type="InterPro" id="IPR001739">
    <property type="entry name" value="Methyl_CpG_DNA-bd"/>
</dbReference>
<dbReference type="PANTHER" id="PTHR15074:SF6">
    <property type="entry name" value="METHYL-CPG-BINDING PROTEIN 2"/>
    <property type="match status" value="1"/>
</dbReference>
<dbReference type="GO" id="GO:0051093">
    <property type="term" value="P:negative regulation of developmental process"/>
    <property type="evidence" value="ECO:0007669"/>
    <property type="project" value="UniProtKB-ARBA"/>
</dbReference>